<dbReference type="Proteomes" id="UP000541154">
    <property type="component" value="Unassembled WGS sequence"/>
</dbReference>
<protein>
    <recommendedName>
        <fullName evidence="1">Carboxylesterase type B domain-containing protein</fullName>
    </recommendedName>
</protein>
<reference evidence="2 3" key="1">
    <citation type="submission" date="2019-04" db="EMBL/GenBank/DDBJ databases">
        <title>Aspergillus burnettii sp. nov., novel species from soil in southeast Queensland.</title>
        <authorList>
            <person name="Gilchrist C.L.M."/>
            <person name="Pitt J.I."/>
            <person name="Lange L."/>
            <person name="Lacey H.J."/>
            <person name="Vuong D."/>
            <person name="Midgley D.J."/>
            <person name="Greenfield P."/>
            <person name="Bradbury M."/>
            <person name="Lacey E."/>
            <person name="Busk P.K."/>
            <person name="Pilgaard B."/>
            <person name="Chooi Y.H."/>
            <person name="Piggott A.M."/>
        </authorList>
    </citation>
    <scope>NUCLEOTIDE SEQUENCE [LARGE SCALE GENOMIC DNA]</scope>
    <source>
        <strain evidence="2 3">FRR 5400</strain>
    </source>
</reference>
<dbReference type="InterPro" id="IPR029058">
    <property type="entry name" value="AB_hydrolase_fold"/>
</dbReference>
<feature type="domain" description="Carboxylesterase type B" evidence="1">
    <location>
        <begin position="5"/>
        <end position="117"/>
    </location>
</feature>
<accession>A0A8H6E9V4</accession>
<keyword evidence="3" id="KW-1185">Reference proteome</keyword>
<sequence>MVVKEWVRRHIADFGGDPDNVTAAGMKRCVRDISLELPKHHCSREPLQSGSYFFTRALPYEVHEQNYQQAISVLGLENDTTEERLLEAPGQELIAKLPPSVLAAPTADGDIIPSAPAYAQTANLTSYACQRSD</sequence>
<organism evidence="2 3">
    <name type="scientific">Petromyces alliaceus</name>
    <name type="common">Aspergillus alliaceus</name>
    <dbReference type="NCBI Taxonomy" id="209559"/>
    <lineage>
        <taxon>Eukaryota</taxon>
        <taxon>Fungi</taxon>
        <taxon>Dikarya</taxon>
        <taxon>Ascomycota</taxon>
        <taxon>Pezizomycotina</taxon>
        <taxon>Eurotiomycetes</taxon>
        <taxon>Eurotiomycetidae</taxon>
        <taxon>Eurotiales</taxon>
        <taxon>Aspergillaceae</taxon>
        <taxon>Aspergillus</taxon>
        <taxon>Aspergillus subgen. Circumdati</taxon>
    </lineage>
</organism>
<dbReference type="Gene3D" id="3.40.50.1820">
    <property type="entry name" value="alpha/beta hydrolase"/>
    <property type="match status" value="1"/>
</dbReference>
<dbReference type="SUPFAM" id="SSF53474">
    <property type="entry name" value="alpha/beta-Hydrolases"/>
    <property type="match status" value="1"/>
</dbReference>
<dbReference type="InterPro" id="IPR002018">
    <property type="entry name" value="CarbesteraseB"/>
</dbReference>
<dbReference type="AlphaFoldDB" id="A0A8H6E9V4"/>
<dbReference type="EMBL" id="SPNV01000027">
    <property type="protein sequence ID" value="KAF5864899.1"/>
    <property type="molecule type" value="Genomic_DNA"/>
</dbReference>
<comment type="caution">
    <text evidence="2">The sequence shown here is derived from an EMBL/GenBank/DDBJ whole genome shotgun (WGS) entry which is preliminary data.</text>
</comment>
<evidence type="ECO:0000313" key="2">
    <source>
        <dbReference type="EMBL" id="KAF5864899.1"/>
    </source>
</evidence>
<evidence type="ECO:0000313" key="3">
    <source>
        <dbReference type="Proteomes" id="UP000541154"/>
    </source>
</evidence>
<evidence type="ECO:0000259" key="1">
    <source>
        <dbReference type="Pfam" id="PF00135"/>
    </source>
</evidence>
<proteinExistence type="predicted"/>
<dbReference type="Pfam" id="PF00135">
    <property type="entry name" value="COesterase"/>
    <property type="match status" value="1"/>
</dbReference>
<gene>
    <name evidence="2" type="ORF">ETB97_006125</name>
</gene>
<name>A0A8H6E9V4_PETAA</name>